<feature type="domain" description="EMI" evidence="3">
    <location>
        <begin position="64"/>
        <end position="105"/>
    </location>
</feature>
<keyword evidence="1" id="KW-0732">Signal</keyword>
<gene>
    <name evidence="4" type="ORF">AVEN_5242_1</name>
</gene>
<evidence type="ECO:0000313" key="4">
    <source>
        <dbReference type="EMBL" id="GBN82968.1"/>
    </source>
</evidence>
<name>A0A4Y2S454_ARAVE</name>
<evidence type="ECO:0000259" key="3">
    <source>
        <dbReference type="PROSITE" id="PS51041"/>
    </source>
</evidence>
<dbReference type="PROSITE" id="PS51041">
    <property type="entry name" value="EMI"/>
    <property type="match status" value="1"/>
</dbReference>
<comment type="caution">
    <text evidence="4">The sequence shown here is derived from an EMBL/GenBank/DDBJ whole genome shotgun (WGS) entry which is preliminary data.</text>
</comment>
<evidence type="ECO:0000256" key="2">
    <source>
        <dbReference type="ARBA" id="ARBA00023157"/>
    </source>
</evidence>
<protein>
    <recommendedName>
        <fullName evidence="3">EMI domain-containing protein</fullName>
    </recommendedName>
</protein>
<keyword evidence="5" id="KW-1185">Reference proteome</keyword>
<dbReference type="OrthoDB" id="18487at2759"/>
<dbReference type="EMBL" id="BGPR01019803">
    <property type="protein sequence ID" value="GBN82968.1"/>
    <property type="molecule type" value="Genomic_DNA"/>
</dbReference>
<organism evidence="4 5">
    <name type="scientific">Araneus ventricosus</name>
    <name type="common">Orbweaver spider</name>
    <name type="synonym">Epeira ventricosa</name>
    <dbReference type="NCBI Taxonomy" id="182803"/>
    <lineage>
        <taxon>Eukaryota</taxon>
        <taxon>Metazoa</taxon>
        <taxon>Ecdysozoa</taxon>
        <taxon>Arthropoda</taxon>
        <taxon>Chelicerata</taxon>
        <taxon>Arachnida</taxon>
        <taxon>Araneae</taxon>
        <taxon>Araneomorphae</taxon>
        <taxon>Entelegynae</taxon>
        <taxon>Araneoidea</taxon>
        <taxon>Araneidae</taxon>
        <taxon>Araneus</taxon>
    </lineage>
</organism>
<evidence type="ECO:0000256" key="1">
    <source>
        <dbReference type="ARBA" id="ARBA00022729"/>
    </source>
</evidence>
<dbReference type="InterPro" id="IPR011489">
    <property type="entry name" value="EMI_domain"/>
</dbReference>
<evidence type="ECO:0000313" key="5">
    <source>
        <dbReference type="Proteomes" id="UP000499080"/>
    </source>
</evidence>
<accession>A0A4Y2S454</accession>
<proteinExistence type="predicted"/>
<dbReference type="AlphaFoldDB" id="A0A4Y2S454"/>
<sequence>MCFFLCVCPLVFYREHLGIRAVMVNHFEKTCFLSSSTSKNVMEWAVVFLILMTASAVLALEPSGPNTCTKYETFQVTKRVSFTASYQSRYTTWCFSIPPRCTRYR</sequence>
<reference evidence="4 5" key="1">
    <citation type="journal article" date="2019" name="Sci. Rep.">
        <title>Orb-weaving spider Araneus ventricosus genome elucidates the spidroin gene catalogue.</title>
        <authorList>
            <person name="Kono N."/>
            <person name="Nakamura H."/>
            <person name="Ohtoshi R."/>
            <person name="Moran D.A.P."/>
            <person name="Shinohara A."/>
            <person name="Yoshida Y."/>
            <person name="Fujiwara M."/>
            <person name="Mori M."/>
            <person name="Tomita M."/>
            <person name="Arakawa K."/>
        </authorList>
    </citation>
    <scope>NUCLEOTIDE SEQUENCE [LARGE SCALE GENOMIC DNA]</scope>
</reference>
<dbReference type="Proteomes" id="UP000499080">
    <property type="component" value="Unassembled WGS sequence"/>
</dbReference>
<keyword evidence="2" id="KW-1015">Disulfide bond</keyword>